<comment type="caution">
    <text evidence="2">The sequence shown here is derived from an EMBL/GenBank/DDBJ whole genome shotgun (WGS) entry which is preliminary data.</text>
</comment>
<evidence type="ECO:0000256" key="1">
    <source>
        <dbReference type="SAM" id="MobiDB-lite"/>
    </source>
</evidence>
<sequence length="870" mass="96929">MPTEVEFPGDCELHSLTPVRRRPSSLAKGYLRGDPEKEWTTNRCHRLLRPLTSRITILEKDRTRCLSTSSGLRYQSSQAVSVPRCETENEELEQGDSQASDAEWTQHPARKRVKRTYSSKGVNRQQESTGYTRGRKISHISARKSLAPGEVTVPTPMLKRTSRASMLDETDMSFDHSTFVSAKQHRSRRRNAPDCESYLELLELRKTMSNTRYSTYEGIYNGLEALLKATNPDPQQDKAKGANSLLLTCLRAVPQYISDEQKILYTEAEENGGIAAFEKPDIATEVYDDLETLGSSQRGWKQLRLVVRSHGVHLMNDAIRKSLLDGPFCAVLVRLALEMGCADGADAILSAALAQHEIRPPHTAYSHLHDISTNGNMAKLWTLVYHEKLPSYQYRQVIRMLTGNVLPVEWLATKDIGRIWTSAIQTLASSNGYVLDATEFLREALTILGRSGAISSGTADFTGSRAHLAMTLLQTYSSVLTTLSTIAMLSKHTEDRLDLNVNNGSITEYYNIIEIFQSCLAEPSLALLSTQRALLLLASLVSQYSKDVTDEAVVYIDNLVGILLQERKQPGESSIYQAVVRFICSIAYCGARGTSTSALSHIRWVHDILDHLARLSTIPRAAILFEVIVDSATTFSEEEPASKNLDYAATVELRYEAEAIEPRHISRSDLGQTTGEGFRWEEGISEWVTATPAVHTAKTLQIASYDGTEEPVYDSPMRPYQLRKRVASFSELSDEGSPVTGSQSEQEKSDKEQSSGTESLIDESHLLHTSTVAVVINVTSQVLVTESRGRKRTRHTSTPRVQVWQDESDDELSFLSCTSSDDKPLQPVVVNTTHVGRQTRHQTAAKKIKQRSATKSTTVLYDDSEDELCI</sequence>
<keyword evidence="3" id="KW-1185">Reference proteome</keyword>
<accession>A0ABR4PYD3</accession>
<evidence type="ECO:0000313" key="3">
    <source>
        <dbReference type="Proteomes" id="UP001629113"/>
    </source>
</evidence>
<dbReference type="Proteomes" id="UP001629113">
    <property type="component" value="Unassembled WGS sequence"/>
</dbReference>
<feature type="region of interest" description="Disordered" evidence="1">
    <location>
        <begin position="729"/>
        <end position="758"/>
    </location>
</feature>
<protein>
    <recommendedName>
        <fullName evidence="4">Wings apart-like protein C-terminal domain-containing protein</fullName>
    </recommendedName>
</protein>
<feature type="compositionally biased region" description="Basic residues" evidence="1">
    <location>
        <begin position="133"/>
        <end position="142"/>
    </location>
</feature>
<gene>
    <name evidence="2" type="ORF">PVAG01_01852</name>
</gene>
<proteinExistence type="predicted"/>
<name>A0ABR4PYD3_9HELO</name>
<evidence type="ECO:0008006" key="4">
    <source>
        <dbReference type="Google" id="ProtNLM"/>
    </source>
</evidence>
<feature type="compositionally biased region" description="Basic residues" evidence="1">
    <location>
        <begin position="108"/>
        <end position="117"/>
    </location>
</feature>
<reference evidence="2 3" key="1">
    <citation type="submission" date="2024-06" db="EMBL/GenBank/DDBJ databases">
        <title>Complete genome of Phlyctema vagabunda strain 19-DSS-EL-015.</title>
        <authorList>
            <person name="Fiorenzani C."/>
        </authorList>
    </citation>
    <scope>NUCLEOTIDE SEQUENCE [LARGE SCALE GENOMIC DNA]</scope>
    <source>
        <strain evidence="2 3">19-DSS-EL-015</strain>
    </source>
</reference>
<feature type="compositionally biased region" description="Polar residues" evidence="1">
    <location>
        <begin position="68"/>
        <end position="80"/>
    </location>
</feature>
<feature type="region of interest" description="Disordered" evidence="1">
    <location>
        <begin position="68"/>
        <end position="159"/>
    </location>
</feature>
<dbReference type="EMBL" id="JBFCZG010000001">
    <property type="protein sequence ID" value="KAL3428343.1"/>
    <property type="molecule type" value="Genomic_DNA"/>
</dbReference>
<evidence type="ECO:0000313" key="2">
    <source>
        <dbReference type="EMBL" id="KAL3428343.1"/>
    </source>
</evidence>
<organism evidence="2 3">
    <name type="scientific">Phlyctema vagabunda</name>
    <dbReference type="NCBI Taxonomy" id="108571"/>
    <lineage>
        <taxon>Eukaryota</taxon>
        <taxon>Fungi</taxon>
        <taxon>Dikarya</taxon>
        <taxon>Ascomycota</taxon>
        <taxon>Pezizomycotina</taxon>
        <taxon>Leotiomycetes</taxon>
        <taxon>Helotiales</taxon>
        <taxon>Dermateaceae</taxon>
        <taxon>Phlyctema</taxon>
    </lineage>
</organism>
<feature type="compositionally biased region" description="Polar residues" evidence="1">
    <location>
        <begin position="118"/>
        <end position="131"/>
    </location>
</feature>